<keyword evidence="3" id="KW-1185">Reference proteome</keyword>
<organism evidence="2 3">
    <name type="scientific">Streptosporangium longisporum</name>
    <dbReference type="NCBI Taxonomy" id="46187"/>
    <lineage>
        <taxon>Bacteria</taxon>
        <taxon>Bacillati</taxon>
        <taxon>Actinomycetota</taxon>
        <taxon>Actinomycetes</taxon>
        <taxon>Streptosporangiales</taxon>
        <taxon>Streptosporangiaceae</taxon>
        <taxon>Streptosporangium</taxon>
    </lineage>
</organism>
<accession>A0ABP6LFX3</accession>
<proteinExistence type="predicted"/>
<dbReference type="RefSeq" id="WP_344906327.1">
    <property type="nucleotide sequence ID" value="NZ_BAAAWD010000028.1"/>
</dbReference>
<name>A0ABP6LFX3_9ACTN</name>
<sequence length="121" mass="12776">MGWPATTYQTGLDELDVLEVLVPLQVAALMGGAFAEVRHAERHAGQVWTATARSPPRATRSRCRPREPVGHGARNARAVAGIRGLQVADLPYDAARLDVDHDALPGLPARAPARAGGLGRG</sequence>
<dbReference type="EMBL" id="BAAAWD010000028">
    <property type="protein sequence ID" value="GAA3038010.1"/>
    <property type="molecule type" value="Genomic_DNA"/>
</dbReference>
<gene>
    <name evidence="2" type="ORF">GCM10017559_77470</name>
</gene>
<comment type="caution">
    <text evidence="2">The sequence shown here is derived from an EMBL/GenBank/DDBJ whole genome shotgun (WGS) entry which is preliminary data.</text>
</comment>
<reference evidence="3" key="1">
    <citation type="journal article" date="2019" name="Int. J. Syst. Evol. Microbiol.">
        <title>The Global Catalogue of Microorganisms (GCM) 10K type strain sequencing project: providing services to taxonomists for standard genome sequencing and annotation.</title>
        <authorList>
            <consortium name="The Broad Institute Genomics Platform"/>
            <consortium name="The Broad Institute Genome Sequencing Center for Infectious Disease"/>
            <person name="Wu L."/>
            <person name="Ma J."/>
        </authorList>
    </citation>
    <scope>NUCLEOTIDE SEQUENCE [LARGE SCALE GENOMIC DNA]</scope>
    <source>
        <strain evidence="3">JCM 3106</strain>
    </source>
</reference>
<evidence type="ECO:0000256" key="1">
    <source>
        <dbReference type="SAM" id="MobiDB-lite"/>
    </source>
</evidence>
<feature type="region of interest" description="Disordered" evidence="1">
    <location>
        <begin position="44"/>
        <end position="72"/>
    </location>
</feature>
<protein>
    <submittedName>
        <fullName evidence="2">Uncharacterized protein</fullName>
    </submittedName>
</protein>
<evidence type="ECO:0000313" key="3">
    <source>
        <dbReference type="Proteomes" id="UP001499930"/>
    </source>
</evidence>
<dbReference type="Proteomes" id="UP001499930">
    <property type="component" value="Unassembled WGS sequence"/>
</dbReference>
<evidence type="ECO:0000313" key="2">
    <source>
        <dbReference type="EMBL" id="GAA3038010.1"/>
    </source>
</evidence>